<comment type="caution">
    <text evidence="3">The sequence shown here is derived from an EMBL/GenBank/DDBJ whole genome shotgun (WGS) entry which is preliminary data.</text>
</comment>
<evidence type="ECO:0000313" key="4">
    <source>
        <dbReference type="Proteomes" id="UP000664480"/>
    </source>
</evidence>
<dbReference type="EMBL" id="JAFKCU010000001">
    <property type="protein sequence ID" value="MBN7814915.1"/>
    <property type="molecule type" value="Genomic_DNA"/>
</dbReference>
<dbReference type="Gene3D" id="2.60.40.1120">
    <property type="entry name" value="Carboxypeptidase-like, regulatory domain"/>
    <property type="match status" value="1"/>
</dbReference>
<feature type="chain" id="PRO_5046306634" evidence="1">
    <location>
        <begin position="21"/>
        <end position="920"/>
    </location>
</feature>
<feature type="signal peptide" evidence="1">
    <location>
        <begin position="1"/>
        <end position="20"/>
    </location>
</feature>
<accession>A0ABS3CFD4</accession>
<dbReference type="Proteomes" id="UP000664480">
    <property type="component" value="Unassembled WGS sequence"/>
</dbReference>
<dbReference type="Pfam" id="PF07715">
    <property type="entry name" value="Plug"/>
    <property type="match status" value="1"/>
</dbReference>
<keyword evidence="3" id="KW-0675">Receptor</keyword>
<gene>
    <name evidence="3" type="ORF">J0A69_05715</name>
</gene>
<proteinExistence type="predicted"/>
<dbReference type="SUPFAM" id="SSF56935">
    <property type="entry name" value="Porins"/>
    <property type="match status" value="1"/>
</dbReference>
<dbReference type="InterPro" id="IPR012910">
    <property type="entry name" value="Plug_dom"/>
</dbReference>
<reference evidence="3 4" key="1">
    <citation type="submission" date="2021-03" db="EMBL/GenBank/DDBJ databases">
        <title>novel species isolated from a fishpond in China.</title>
        <authorList>
            <person name="Lu H."/>
            <person name="Cai Z."/>
        </authorList>
    </citation>
    <scope>NUCLEOTIDE SEQUENCE [LARGE SCALE GENOMIC DNA]</scope>
    <source>
        <strain evidence="3 4">YJ13C</strain>
    </source>
</reference>
<name>A0ABS3CFD4_9BACT</name>
<dbReference type="InterPro" id="IPR013784">
    <property type="entry name" value="Carb-bd-like_fold"/>
</dbReference>
<feature type="domain" description="TonB-dependent receptor plug" evidence="2">
    <location>
        <begin position="717"/>
        <end position="810"/>
    </location>
</feature>
<dbReference type="Gene3D" id="2.170.130.10">
    <property type="entry name" value="TonB-dependent receptor, plug domain"/>
    <property type="match status" value="1"/>
</dbReference>
<keyword evidence="4" id="KW-1185">Reference proteome</keyword>
<evidence type="ECO:0000259" key="2">
    <source>
        <dbReference type="Pfam" id="PF07715"/>
    </source>
</evidence>
<protein>
    <submittedName>
        <fullName evidence="3">TonB-dependent receptor</fullName>
    </submittedName>
</protein>
<dbReference type="RefSeq" id="WP_206585557.1">
    <property type="nucleotide sequence ID" value="NZ_JAFKCU010000001.1"/>
</dbReference>
<sequence>MKSVVSTFILFISIHFLMLAQTGTVTGVVKDAETGETLPFCNVFVNNTTIATVTDMDGKYTLSDLEPGPLEIGFSFIGYIAETKKITLNAGGTSTVNLNMKPFAQELSDVEIKSSRDKAWERDLRKFENLFLGNDEIASKSTIENPWVIDFPESEEKNTFRAAADIPIEITNNYLGYKITFNLQDFFDSPTNYRIAGAARFEEMVPESEAQRTTWENHRAEVYRKSPQNMFRAMITGEQEKEGFYLYGDKPGGSPSMNMRSDIFANEIGKSVIPYKPDQLVTPTDKPGEYLINMKGRIEIHYQKGYSQVNTYKDAPYPVSWLEVNKNTVRVKENGMVMNPQDLVFSGDMDRKRISTLLPLDYDAEKAIMLQNMDRTAANFQEKVYLHTDKPYYYAGDDIFLKAYFNYGNPYLRDELSRVLYVELINTNRDFILEKTLPITNGVAVGNFVFPDTLSQEKYFLRAYTSWEKNYGPNHYFVQPISILNPFERVVEFEASEFSNPIGTSVKSDKEAYGKREKVTLTIKTTSEKQTALSANLSVAVLDQTQIVPIEQTNSIQSALKLEEIPATLGLDRFSYPVEKALSQEGFVTDDKGKPTSAQVTAFVNDFEGMIDLESDRDGKFMLEDMEFYGPMKLAFQVTDKKGNPSGSARLIDRYKAPVALPADAYFPKTETVTTSIKPQVVEEEEIVAEEEEPEEKEGKTAIYGKPNYIVEGEKLMGTGNSVDLVNSLAGNVPGMRVTLAGASGQQQIRLRGGGASVGGNLEPLVMVNGGVMAQTGATTAADNLRSINVRDIDRVEIVSRTVSMLGDQGRNGVIAVYLKEYDPNAENPLMNGKGVTSFTIEGFTPANSFFQVDYEAENDPTIIDQRQTLYWNPYLVTDENGTVTISFYTNDNAGPMTVSVKGLGINGEAISGTFTINSK</sequence>
<evidence type="ECO:0000256" key="1">
    <source>
        <dbReference type="SAM" id="SignalP"/>
    </source>
</evidence>
<dbReference type="Pfam" id="PF13715">
    <property type="entry name" value="CarbopepD_reg_2"/>
    <property type="match status" value="1"/>
</dbReference>
<evidence type="ECO:0000313" key="3">
    <source>
        <dbReference type="EMBL" id="MBN7814915.1"/>
    </source>
</evidence>
<organism evidence="3 4">
    <name type="scientific">Algoriphagus pacificus</name>
    <dbReference type="NCBI Taxonomy" id="2811234"/>
    <lineage>
        <taxon>Bacteria</taxon>
        <taxon>Pseudomonadati</taxon>
        <taxon>Bacteroidota</taxon>
        <taxon>Cytophagia</taxon>
        <taxon>Cytophagales</taxon>
        <taxon>Cyclobacteriaceae</taxon>
        <taxon>Algoriphagus</taxon>
    </lineage>
</organism>
<dbReference type="SUPFAM" id="SSF49452">
    <property type="entry name" value="Starch-binding domain-like"/>
    <property type="match status" value="1"/>
</dbReference>
<keyword evidence="1" id="KW-0732">Signal</keyword>
<dbReference type="InterPro" id="IPR037066">
    <property type="entry name" value="Plug_dom_sf"/>
</dbReference>